<sequence length="147" mass="16688">MDGSLGDRLMSHEIVEYQGTRYAEIIWATACVEKTRFFSPPESSFQFGLLAHEAGYQEPPHFHREFERTVRDLQQMFVVQRGVVGVQLFDDDGVLIREVILNAGDAIVLIHGAHAIHVIEDMQCISVKQGPFMGDEFDKVEIEVKQP</sequence>
<dbReference type="SUPFAM" id="SSF51182">
    <property type="entry name" value="RmlC-like cupins"/>
    <property type="match status" value="1"/>
</dbReference>
<keyword evidence="2" id="KW-1185">Reference proteome</keyword>
<name>A0ABR4TQF4_9PROT</name>
<reference evidence="1 2" key="1">
    <citation type="submission" date="2013-07" db="EMBL/GenBank/DDBJ databases">
        <title>Thalassospira permensis NBRC 106175 Genome Sequencing.</title>
        <authorList>
            <person name="Lai Q."/>
            <person name="Shao Z."/>
        </authorList>
    </citation>
    <scope>NUCLEOTIDE SEQUENCE [LARGE SCALE GENOMIC DNA]</scope>
    <source>
        <strain evidence="1 2">NBRC 106175</strain>
    </source>
</reference>
<accession>A0ABR4TQF4</accession>
<comment type="caution">
    <text evidence="1">The sequence shown here is derived from an EMBL/GenBank/DDBJ whole genome shotgun (WGS) entry which is preliminary data.</text>
</comment>
<evidence type="ECO:0000313" key="2">
    <source>
        <dbReference type="Proteomes" id="UP000027463"/>
    </source>
</evidence>
<gene>
    <name evidence="1" type="ORF">SMB34_04050</name>
</gene>
<dbReference type="InterPro" id="IPR011051">
    <property type="entry name" value="RmlC_Cupin_sf"/>
</dbReference>
<dbReference type="Proteomes" id="UP000027463">
    <property type="component" value="Unassembled WGS sequence"/>
</dbReference>
<evidence type="ECO:0000313" key="1">
    <source>
        <dbReference type="EMBL" id="KEO57895.1"/>
    </source>
</evidence>
<dbReference type="EMBL" id="AUNC01000012">
    <property type="protein sequence ID" value="KEO57895.1"/>
    <property type="molecule type" value="Genomic_DNA"/>
</dbReference>
<protein>
    <submittedName>
        <fullName evidence="1">Uncharacterized protein</fullName>
    </submittedName>
</protein>
<proteinExistence type="predicted"/>
<organism evidence="1 2">
    <name type="scientific">Thalassospira permensis NBRC 106175</name>
    <dbReference type="NCBI Taxonomy" id="1353532"/>
    <lineage>
        <taxon>Bacteria</taxon>
        <taxon>Pseudomonadati</taxon>
        <taxon>Pseudomonadota</taxon>
        <taxon>Alphaproteobacteria</taxon>
        <taxon>Rhodospirillales</taxon>
        <taxon>Thalassospiraceae</taxon>
        <taxon>Thalassospira</taxon>
    </lineage>
</organism>